<dbReference type="EMBL" id="DRUB01000060">
    <property type="protein sequence ID" value="HHR95849.1"/>
    <property type="molecule type" value="Genomic_DNA"/>
</dbReference>
<feature type="domain" description="NAD-dependent epimerase/dehydratase" evidence="1">
    <location>
        <begin position="2"/>
        <end position="108"/>
    </location>
</feature>
<dbReference type="InterPro" id="IPR050177">
    <property type="entry name" value="Lipid_A_modif_metabolic_enz"/>
</dbReference>
<dbReference type="InterPro" id="IPR036291">
    <property type="entry name" value="NAD(P)-bd_dom_sf"/>
</dbReference>
<comment type="caution">
    <text evidence="2">The sequence shown here is derived from an EMBL/GenBank/DDBJ whole genome shotgun (WGS) entry which is preliminary data.</text>
</comment>
<dbReference type="Pfam" id="PF01370">
    <property type="entry name" value="Epimerase"/>
    <property type="match status" value="1"/>
</dbReference>
<protein>
    <submittedName>
        <fullName evidence="2">NAD-dependent epimerase/dehydratase family protein</fullName>
    </submittedName>
</protein>
<gene>
    <name evidence="2" type="ORF">ENL47_03285</name>
</gene>
<dbReference type="Gene3D" id="3.40.50.720">
    <property type="entry name" value="NAD(P)-binding Rossmann-like Domain"/>
    <property type="match status" value="1"/>
</dbReference>
<evidence type="ECO:0000313" key="2">
    <source>
        <dbReference type="EMBL" id="HHR95849.1"/>
    </source>
</evidence>
<dbReference type="SUPFAM" id="SSF51735">
    <property type="entry name" value="NAD(P)-binding Rossmann-fold domains"/>
    <property type="match status" value="1"/>
</dbReference>
<proteinExistence type="predicted"/>
<dbReference type="PANTHER" id="PTHR43245:SF13">
    <property type="entry name" value="UDP-D-APIOSE_UDP-D-XYLOSE SYNTHASE 2"/>
    <property type="match status" value="1"/>
</dbReference>
<dbReference type="AlphaFoldDB" id="A0A7C5USU9"/>
<dbReference type="InterPro" id="IPR001509">
    <property type="entry name" value="Epimerase_deHydtase"/>
</dbReference>
<reference evidence="2" key="1">
    <citation type="journal article" date="2020" name="mSystems">
        <title>Genome- and Community-Level Interaction Insights into Carbon Utilization and Element Cycling Functions of Hydrothermarchaeota in Hydrothermal Sediment.</title>
        <authorList>
            <person name="Zhou Z."/>
            <person name="Liu Y."/>
            <person name="Xu W."/>
            <person name="Pan J."/>
            <person name="Luo Z.H."/>
            <person name="Li M."/>
        </authorList>
    </citation>
    <scope>NUCLEOTIDE SEQUENCE [LARGE SCALE GENOMIC DNA]</scope>
    <source>
        <strain evidence="2">SpSt-1</strain>
    </source>
</reference>
<organism evidence="2">
    <name type="scientific">Ignisphaera aggregans</name>
    <dbReference type="NCBI Taxonomy" id="334771"/>
    <lineage>
        <taxon>Archaea</taxon>
        <taxon>Thermoproteota</taxon>
        <taxon>Thermoprotei</taxon>
        <taxon>Desulfurococcales</taxon>
        <taxon>Desulfurococcaceae</taxon>
        <taxon>Ignisphaera</taxon>
    </lineage>
</organism>
<evidence type="ECO:0000259" key="1">
    <source>
        <dbReference type="Pfam" id="PF01370"/>
    </source>
</evidence>
<sequence length="117" mass="13235">MVDVAVCLAAIIDVVESFKKPDLYFDVNVKGTYNIAKASKSIDVLIFAYSCADYGDPVKTSIDKNHPLRPRSPYAASKISGEVYIHVFSQINSYRPVVFRLFNVYGLNSLRHMWELL</sequence>
<accession>A0A7C5USU9</accession>
<name>A0A7C5USU9_9CREN</name>
<dbReference type="PANTHER" id="PTHR43245">
    <property type="entry name" value="BIFUNCTIONAL POLYMYXIN RESISTANCE PROTEIN ARNA"/>
    <property type="match status" value="1"/>
</dbReference>